<dbReference type="InterPro" id="IPR041129">
    <property type="entry name" value="CdiI_2"/>
</dbReference>
<evidence type="ECO:0000259" key="1">
    <source>
        <dbReference type="Pfam" id="PF18593"/>
    </source>
</evidence>
<dbReference type="RefSeq" id="WP_135307681.1">
    <property type="nucleotide sequence ID" value="NZ_QUZT01000008.1"/>
</dbReference>
<sequence length="104" mass="12085">MNKNYPELQQFLAGYFNQDWVDDHENADEVIANFITESSETTIVQVKQELTNLLSVVQSEKELYDVLISELGCCYYYPSEWKDGVSWLTHVYSSLSRPYTSNQS</sequence>
<feature type="domain" description="CdiI immunity protein" evidence="1">
    <location>
        <begin position="4"/>
        <end position="93"/>
    </location>
</feature>
<accession>A0A4Z0B9F2</accession>
<evidence type="ECO:0000313" key="3">
    <source>
        <dbReference type="Proteomes" id="UP000297734"/>
    </source>
</evidence>
<dbReference type="Proteomes" id="UP000297734">
    <property type="component" value="Unassembled WGS sequence"/>
</dbReference>
<gene>
    <name evidence="2" type="ORF">DYL61_06465</name>
</gene>
<dbReference type="CDD" id="cd20687">
    <property type="entry name" value="CdiI_Ykris-like"/>
    <property type="match status" value="1"/>
</dbReference>
<comment type="caution">
    <text evidence="2">The sequence shown here is derived from an EMBL/GenBank/DDBJ whole genome shotgun (WGS) entry which is preliminary data.</text>
</comment>
<dbReference type="EMBL" id="QUZT01000008">
    <property type="protein sequence ID" value="TFY94818.1"/>
    <property type="molecule type" value="Genomic_DNA"/>
</dbReference>
<dbReference type="OrthoDB" id="3786912at2"/>
<keyword evidence="3" id="KW-1185">Reference proteome</keyword>
<proteinExistence type="predicted"/>
<dbReference type="Pfam" id="PF18593">
    <property type="entry name" value="CdiI_2"/>
    <property type="match status" value="1"/>
</dbReference>
<evidence type="ECO:0000313" key="2">
    <source>
        <dbReference type="EMBL" id="TFY94818.1"/>
    </source>
</evidence>
<name>A0A4Z0B9F2_9PSED</name>
<reference evidence="2 3" key="1">
    <citation type="journal article" date="2019" name="Syst. Appl. Microbiol.">
        <title>New species of pathogenic Pseudomonas isolated from citrus in Tunisia: Proposal of Pseudomonas kairouanensis sp. nov. and Pseudomonas nabeulensis sp. nov.</title>
        <authorList>
            <person name="Oueslati M."/>
            <person name="Mulet M."/>
            <person name="Gomila M."/>
            <person name="Berge O."/>
            <person name="Hajlaoui M.R."/>
            <person name="Lalucat J."/>
            <person name="Sadfi-Zouaoui N."/>
            <person name="Garcia-Valdes E."/>
        </authorList>
    </citation>
    <scope>NUCLEOTIDE SEQUENCE [LARGE SCALE GENOMIC DNA]</scope>
    <source>
        <strain evidence="2 3">E10B</strain>
    </source>
</reference>
<protein>
    <recommendedName>
        <fullName evidence="1">CdiI immunity protein domain-containing protein</fullName>
    </recommendedName>
</protein>
<dbReference type="AlphaFoldDB" id="A0A4Z0B9F2"/>
<organism evidence="2 3">
    <name type="scientific">Pseudomonas nabeulensis</name>
    <dbReference type="NCBI Taxonomy" id="2293833"/>
    <lineage>
        <taxon>Bacteria</taxon>
        <taxon>Pseudomonadati</taxon>
        <taxon>Pseudomonadota</taxon>
        <taxon>Gammaproteobacteria</taxon>
        <taxon>Pseudomonadales</taxon>
        <taxon>Pseudomonadaceae</taxon>
        <taxon>Pseudomonas</taxon>
    </lineage>
</organism>